<evidence type="ECO:0000256" key="4">
    <source>
        <dbReference type="ARBA" id="ARBA00022833"/>
    </source>
</evidence>
<keyword evidence="6" id="KW-0804">Transcription</keyword>
<evidence type="ECO:0000256" key="6">
    <source>
        <dbReference type="ARBA" id="ARBA00023163"/>
    </source>
</evidence>
<evidence type="ECO:0000313" key="11">
    <source>
        <dbReference type="Proteomes" id="UP001497457"/>
    </source>
</evidence>
<dbReference type="InterPro" id="IPR013087">
    <property type="entry name" value="Znf_C2H2_type"/>
</dbReference>
<dbReference type="SUPFAM" id="SSF57667">
    <property type="entry name" value="beta-beta-alpha zinc fingers"/>
    <property type="match status" value="1"/>
</dbReference>
<dbReference type="InterPro" id="IPR044653">
    <property type="entry name" value="AZF1/2/3-like"/>
</dbReference>
<evidence type="ECO:0000256" key="7">
    <source>
        <dbReference type="PROSITE-ProRule" id="PRU00042"/>
    </source>
</evidence>
<evidence type="ECO:0000256" key="3">
    <source>
        <dbReference type="ARBA" id="ARBA00022771"/>
    </source>
</evidence>
<keyword evidence="1" id="KW-0479">Metal-binding</keyword>
<feature type="domain" description="C2H2-type" evidence="9">
    <location>
        <begin position="400"/>
        <end position="427"/>
    </location>
</feature>
<feature type="region of interest" description="Disordered" evidence="8">
    <location>
        <begin position="463"/>
        <end position="491"/>
    </location>
</feature>
<feature type="region of interest" description="Disordered" evidence="8">
    <location>
        <begin position="510"/>
        <end position="531"/>
    </location>
</feature>
<evidence type="ECO:0000256" key="5">
    <source>
        <dbReference type="ARBA" id="ARBA00023015"/>
    </source>
</evidence>
<dbReference type="EMBL" id="OZ075130">
    <property type="protein sequence ID" value="CAL4974959.1"/>
    <property type="molecule type" value="Genomic_DNA"/>
</dbReference>
<dbReference type="GO" id="GO:0008270">
    <property type="term" value="F:zinc ion binding"/>
    <property type="evidence" value="ECO:0007669"/>
    <property type="project" value="UniProtKB-KW"/>
</dbReference>
<evidence type="ECO:0000256" key="2">
    <source>
        <dbReference type="ARBA" id="ARBA00022737"/>
    </source>
</evidence>
<evidence type="ECO:0000313" key="10">
    <source>
        <dbReference type="EMBL" id="CAL4974959.1"/>
    </source>
</evidence>
<feature type="domain" description="C2H2-type" evidence="9">
    <location>
        <begin position="352"/>
        <end position="379"/>
    </location>
</feature>
<dbReference type="InterPro" id="IPR036236">
    <property type="entry name" value="Znf_C2H2_sf"/>
</dbReference>
<keyword evidence="5" id="KW-0805">Transcription regulation</keyword>
<dbReference type="PROSITE" id="PS00028">
    <property type="entry name" value="ZINC_FINGER_C2H2_1"/>
    <property type="match status" value="3"/>
</dbReference>
<dbReference type="AlphaFoldDB" id="A0ABC9AAR0"/>
<name>A0ABC9AAR0_9POAL</name>
<dbReference type="Gene3D" id="3.30.160.60">
    <property type="entry name" value="Classic Zinc Finger"/>
    <property type="match status" value="1"/>
</dbReference>
<keyword evidence="2" id="KW-0677">Repeat</keyword>
<reference evidence="11" key="1">
    <citation type="submission" date="2024-06" db="EMBL/GenBank/DDBJ databases">
        <authorList>
            <person name="Ryan C."/>
        </authorList>
    </citation>
    <scope>NUCLEOTIDE SEQUENCE [LARGE SCALE GENOMIC DNA]</scope>
</reference>
<organism evidence="10 11">
    <name type="scientific">Urochloa decumbens</name>
    <dbReference type="NCBI Taxonomy" id="240449"/>
    <lineage>
        <taxon>Eukaryota</taxon>
        <taxon>Viridiplantae</taxon>
        <taxon>Streptophyta</taxon>
        <taxon>Embryophyta</taxon>
        <taxon>Tracheophyta</taxon>
        <taxon>Spermatophyta</taxon>
        <taxon>Magnoliopsida</taxon>
        <taxon>Liliopsida</taxon>
        <taxon>Poales</taxon>
        <taxon>Poaceae</taxon>
        <taxon>PACMAD clade</taxon>
        <taxon>Panicoideae</taxon>
        <taxon>Panicodae</taxon>
        <taxon>Paniceae</taxon>
        <taxon>Melinidinae</taxon>
        <taxon>Urochloa</taxon>
    </lineage>
</organism>
<feature type="region of interest" description="Disordered" evidence="8">
    <location>
        <begin position="1"/>
        <end position="68"/>
    </location>
</feature>
<feature type="compositionally biased region" description="Basic and acidic residues" evidence="8">
    <location>
        <begin position="1"/>
        <end position="27"/>
    </location>
</feature>
<feature type="compositionally biased region" description="Polar residues" evidence="8">
    <location>
        <begin position="519"/>
        <end position="531"/>
    </location>
</feature>
<reference evidence="10 11" key="2">
    <citation type="submission" date="2024-10" db="EMBL/GenBank/DDBJ databases">
        <authorList>
            <person name="Ryan C."/>
        </authorList>
    </citation>
    <scope>NUCLEOTIDE SEQUENCE [LARGE SCALE GENOMIC DNA]</scope>
</reference>
<evidence type="ECO:0000256" key="8">
    <source>
        <dbReference type="SAM" id="MobiDB-lite"/>
    </source>
</evidence>
<dbReference type="Pfam" id="PF13912">
    <property type="entry name" value="zf-C2H2_6"/>
    <property type="match status" value="3"/>
</dbReference>
<dbReference type="PROSITE" id="PS50157">
    <property type="entry name" value="ZINC_FINGER_C2H2_2"/>
    <property type="match status" value="3"/>
</dbReference>
<evidence type="ECO:0000259" key="9">
    <source>
        <dbReference type="PROSITE" id="PS50157"/>
    </source>
</evidence>
<accession>A0ABC9AAR0</accession>
<evidence type="ECO:0000256" key="1">
    <source>
        <dbReference type="ARBA" id="ARBA00022723"/>
    </source>
</evidence>
<feature type="domain" description="C2H2-type" evidence="9">
    <location>
        <begin position="127"/>
        <end position="149"/>
    </location>
</feature>
<dbReference type="PANTHER" id="PTHR45988:SF30">
    <property type="entry name" value="C2H2-TYPE DOMAIN-CONTAINING PROTEIN"/>
    <property type="match status" value="1"/>
</dbReference>
<gene>
    <name evidence="10" type="ORF">URODEC1_LOCUS52840</name>
</gene>
<dbReference type="Proteomes" id="UP001497457">
    <property type="component" value="Chromosome 20rd"/>
</dbReference>
<proteinExistence type="predicted"/>
<keyword evidence="3 7" id="KW-0863">Zinc-finger</keyword>
<protein>
    <recommendedName>
        <fullName evidence="9">C2H2-type domain-containing protein</fullName>
    </recommendedName>
</protein>
<keyword evidence="4" id="KW-0862">Zinc</keyword>
<dbReference type="SMART" id="SM00355">
    <property type="entry name" value="ZnF_C2H2"/>
    <property type="match status" value="3"/>
</dbReference>
<dbReference type="PANTHER" id="PTHR45988">
    <property type="entry name" value="C2H2 TYPE ZINC FINGER TRANSCRIPTION FACTOR FAMILY-RELATED"/>
    <property type="match status" value="1"/>
</dbReference>
<sequence>MAGDSSEDRWRRPATIRRHDADRHAADEPEEGEVVPGYHSDADTEEYYNRHSPFPSDSDETVSDDGNNAAACSAPARYYDDATSPYSVPFAASHGRGAAGGASSVAAASSNGGCKASSSKAAAVLMLACPVCGKEFRSQKAVCGHMKVHQRVAVGSGQEQGIGKGKGIKRDVAAVVGSWGGTGKRGCSGLGGGRAAATSNSAESDDHSMAIVVAEPQIVLQPMPLAFATPNLSPSSVTIASASPIQSFASPNLSSLPVASAVINVSGQSSNAEPINSDAMDTVVAEAVANPPGVAVVQLHAAPPAAGDEAVVLVHQQPLAPPLPAAMELAPPVDLQQPAPIAARPRQNPKGYTCEECSVWFSTHQGLGGHVAGHRNKEAAAGIPPGDGPCRRGARPEKEHVCKVCGAVFPAGVQLGGHMRKHYAGKPIVPNRRPRLVSGGIQPLILPPPPAVALTLSLSVAADEGSPPAPAVEVAAAQPSGPEPAVEGTAPEPAVTGRVLLFGIDIGVGAKPAAKEGPSATQGSESTGGEQ</sequence>
<keyword evidence="11" id="KW-1185">Reference proteome</keyword>